<dbReference type="EMBL" id="AP019724">
    <property type="protein sequence ID" value="BBK88046.1"/>
    <property type="molecule type" value="Genomic_DNA"/>
</dbReference>
<evidence type="ECO:0000313" key="2">
    <source>
        <dbReference type="EMBL" id="RGJ97137.1"/>
    </source>
</evidence>
<evidence type="ECO:0000313" key="4">
    <source>
        <dbReference type="Proteomes" id="UP000320533"/>
    </source>
</evidence>
<dbReference type="EMBL" id="QSPV01000001">
    <property type="protein sequence ID" value="RGJ97137.1"/>
    <property type="molecule type" value="Genomic_DNA"/>
</dbReference>
<reference evidence="1 4" key="2">
    <citation type="submission" date="2019-06" db="EMBL/GenBank/DDBJ databases">
        <title>Complete genome sequence of Bacteroides uniformis NBRC 113350.</title>
        <authorList>
            <person name="Miura T."/>
            <person name="Furukawa M."/>
            <person name="Shimamura M."/>
            <person name="Ohyama Y."/>
            <person name="Yamazoe A."/>
            <person name="Kawasaki H."/>
        </authorList>
    </citation>
    <scope>NUCLEOTIDE SEQUENCE [LARGE SCALE GENOMIC DNA]</scope>
    <source>
        <strain evidence="1 4">NBRC 113350</strain>
    </source>
</reference>
<protein>
    <submittedName>
        <fullName evidence="2">Glycosyltransferase family 1 protein</fullName>
    </submittedName>
</protein>
<keyword evidence="2" id="KW-0808">Transferase</keyword>
<dbReference type="GO" id="GO:0016740">
    <property type="term" value="F:transferase activity"/>
    <property type="evidence" value="ECO:0007669"/>
    <property type="project" value="UniProtKB-KW"/>
</dbReference>
<dbReference type="SUPFAM" id="SSF53756">
    <property type="entry name" value="UDP-Glycosyltransferase/glycogen phosphorylase"/>
    <property type="match status" value="1"/>
</dbReference>
<dbReference type="Proteomes" id="UP000320533">
    <property type="component" value="Chromosome"/>
</dbReference>
<accession>A0A412MRM6</accession>
<gene>
    <name evidence="1" type="ORF">Bun01g_24160</name>
    <name evidence="2" type="ORF">DXD40_01675</name>
</gene>
<dbReference type="Proteomes" id="UP000260844">
    <property type="component" value="Unassembled WGS sequence"/>
</dbReference>
<sequence>MNIYIFITTSIKVAGGSQCYTAAKAKFLEENGWKVIVFFQGDRVLEHKCLIDYFNKFLGCDVTGISNPPFMYPKWLRNKILNKMLNLIGEYRYSDQIIIESHEDSYSQWGEILASRINARHYVFLMNEHYRGVNSFYEDKIDFYDFKFNRREIEGTQTTYDRLFEGYRTILPEEIHGVRKLDECPIQDYRCEIIDDIQKKDWNICYIGRGNKPYVQNILKDVGTFANKHKSKSIQLLTVGDMDIHRDEINRILLENENLVVRELGYLHPLPLSLYEKVDVVIAGSGSARHSCEEGAIVIVADTETRMSDGILGYETLNSVYKSDDSVCSDFSDALERVFVEKVQLNLPYRFPPKLGVEKQTEQHFELFNMSDRKYEYYDEKKLVEGKRNWKFVVKIAFHNYFPNITSFLINHK</sequence>
<reference evidence="2 3" key="1">
    <citation type="submission" date="2018-08" db="EMBL/GenBank/DDBJ databases">
        <title>A genome reference for cultivated species of the human gut microbiota.</title>
        <authorList>
            <person name="Zou Y."/>
            <person name="Xue W."/>
            <person name="Luo G."/>
        </authorList>
    </citation>
    <scope>NUCLEOTIDE SEQUENCE [LARGE SCALE GENOMIC DNA]</scope>
    <source>
        <strain evidence="2 3">TM04-30</strain>
    </source>
</reference>
<name>A0A412MRM6_BACUN</name>
<proteinExistence type="predicted"/>
<dbReference type="RefSeq" id="WP_055288384.1">
    <property type="nucleotide sequence ID" value="NZ_AP019724.1"/>
</dbReference>
<dbReference type="KEGG" id="bun:Bun01g_24160"/>
<evidence type="ECO:0000313" key="3">
    <source>
        <dbReference type="Proteomes" id="UP000260844"/>
    </source>
</evidence>
<organism evidence="2 3">
    <name type="scientific">Bacteroides uniformis</name>
    <dbReference type="NCBI Taxonomy" id="820"/>
    <lineage>
        <taxon>Bacteria</taxon>
        <taxon>Pseudomonadati</taxon>
        <taxon>Bacteroidota</taxon>
        <taxon>Bacteroidia</taxon>
        <taxon>Bacteroidales</taxon>
        <taxon>Bacteroidaceae</taxon>
        <taxon>Bacteroides</taxon>
    </lineage>
</organism>
<evidence type="ECO:0000313" key="1">
    <source>
        <dbReference type="EMBL" id="BBK88046.1"/>
    </source>
</evidence>
<dbReference type="AlphaFoldDB" id="A0A412MRM6"/>